<name>A0A5U3IVL9_SALER</name>
<comment type="caution">
    <text evidence="1">The sequence shown here is derived from an EMBL/GenBank/DDBJ whole genome shotgun (WGS) entry which is preliminary data.</text>
</comment>
<protein>
    <submittedName>
        <fullName evidence="1">Uncharacterized protein</fullName>
    </submittedName>
</protein>
<dbReference type="EMBL" id="AAGLUV010000031">
    <property type="protein sequence ID" value="EBP4586399.1"/>
    <property type="molecule type" value="Genomic_DNA"/>
</dbReference>
<reference evidence="1" key="1">
    <citation type="submission" date="2018-07" db="EMBL/GenBank/DDBJ databases">
        <authorList>
            <consortium name="GenomeTrakr network: Whole genome sequencing for foodborne pathogen traceback"/>
        </authorList>
    </citation>
    <scope>NUCLEOTIDE SEQUENCE [LARGE SCALE GENOMIC DNA]</scope>
    <source>
        <strain evidence="1">FDA00008842</strain>
    </source>
</reference>
<dbReference type="AlphaFoldDB" id="A0A5U3IVL9"/>
<sequence length="153" mass="16956">MKKGFSMFMGLFEENGSVPWHDRGNPQFAACRPLLGQEIAAVHDAVEADPVAVYCLLLPELWKRKIKIEASFSCVTNSDDSKSGHSFINNHGHVPRTIGEKAPHFGRTFTNEEHRLFDEMVASAPNQAISAGMRALQEKGLIISAWYLAEDGN</sequence>
<evidence type="ECO:0000313" key="1">
    <source>
        <dbReference type="EMBL" id="EBP4586399.1"/>
    </source>
</evidence>
<gene>
    <name evidence="1" type="ORF">VH79_25130</name>
</gene>
<organism evidence="1">
    <name type="scientific">Salmonella enterica</name>
    <name type="common">Salmonella choleraesuis</name>
    <dbReference type="NCBI Taxonomy" id="28901"/>
    <lineage>
        <taxon>Bacteria</taxon>
        <taxon>Pseudomonadati</taxon>
        <taxon>Pseudomonadota</taxon>
        <taxon>Gammaproteobacteria</taxon>
        <taxon>Enterobacterales</taxon>
        <taxon>Enterobacteriaceae</taxon>
        <taxon>Salmonella</taxon>
    </lineage>
</organism>
<accession>A0A5U3IVL9</accession>
<dbReference type="Proteomes" id="UP000839610">
    <property type="component" value="Unassembled WGS sequence"/>
</dbReference>
<proteinExistence type="predicted"/>